<accession>A0ABT5JKJ1</accession>
<dbReference type="InterPro" id="IPR016181">
    <property type="entry name" value="Acyl_CoA_acyltransferase"/>
</dbReference>
<evidence type="ECO:0000313" key="5">
    <source>
        <dbReference type="Proteomes" id="UP001216558"/>
    </source>
</evidence>
<keyword evidence="2 4" id="KW-0012">Acyltransferase</keyword>
<gene>
    <name evidence="4" type="ORF">OIK40_00295</name>
</gene>
<dbReference type="InterPro" id="IPR000182">
    <property type="entry name" value="GNAT_dom"/>
</dbReference>
<dbReference type="PROSITE" id="PS51186">
    <property type="entry name" value="GNAT"/>
    <property type="match status" value="1"/>
</dbReference>
<sequence>MSLRIAPADLADQQVRDLIAFHQRSMVAGSPPGLSFALDISGLQAENVTVWAVHVAERVAAIGAMKRLDSMRGEIKSMRTHPDFLRQGIATALLEAIIEQARADGLAVVSLETGSGPAFEPALALYRNRGFVNGPAFADYVLTDFNQCLHLALG</sequence>
<dbReference type="Proteomes" id="UP001216558">
    <property type="component" value="Unassembled WGS sequence"/>
</dbReference>
<dbReference type="InterPro" id="IPR050832">
    <property type="entry name" value="Bact_Acetyltransf"/>
</dbReference>
<dbReference type="EC" id="2.3.1.-" evidence="4"/>
<dbReference type="RefSeq" id="WP_273675244.1">
    <property type="nucleotide sequence ID" value="NZ_JAQQXQ010000001.1"/>
</dbReference>
<evidence type="ECO:0000259" key="3">
    <source>
        <dbReference type="PROSITE" id="PS51186"/>
    </source>
</evidence>
<dbReference type="Pfam" id="PF00583">
    <property type="entry name" value="Acetyltransf_1"/>
    <property type="match status" value="1"/>
</dbReference>
<protein>
    <submittedName>
        <fullName evidence="4">GNAT family N-acetyltransferase</fullName>
        <ecNumber evidence="4">2.3.1.-</ecNumber>
    </submittedName>
</protein>
<comment type="caution">
    <text evidence="4">The sequence shown here is derived from an EMBL/GenBank/DDBJ whole genome shotgun (WGS) entry which is preliminary data.</text>
</comment>
<evidence type="ECO:0000256" key="2">
    <source>
        <dbReference type="ARBA" id="ARBA00023315"/>
    </source>
</evidence>
<dbReference type="SUPFAM" id="SSF55729">
    <property type="entry name" value="Acyl-CoA N-acyltransferases (Nat)"/>
    <property type="match status" value="1"/>
</dbReference>
<evidence type="ECO:0000256" key="1">
    <source>
        <dbReference type="ARBA" id="ARBA00022679"/>
    </source>
</evidence>
<evidence type="ECO:0000313" key="4">
    <source>
        <dbReference type="EMBL" id="MDC8753079.1"/>
    </source>
</evidence>
<dbReference type="GO" id="GO:0016746">
    <property type="term" value="F:acyltransferase activity"/>
    <property type="evidence" value="ECO:0007669"/>
    <property type="project" value="UniProtKB-KW"/>
</dbReference>
<dbReference type="PANTHER" id="PTHR43877:SF5">
    <property type="entry name" value="BLL8307 PROTEIN"/>
    <property type="match status" value="1"/>
</dbReference>
<feature type="domain" description="N-acetyltransferase" evidence="3">
    <location>
        <begin position="3"/>
        <end position="154"/>
    </location>
</feature>
<reference evidence="4 5" key="1">
    <citation type="submission" date="2022-10" db="EMBL/GenBank/DDBJ databases">
        <title>Erythrobacter sp. sf7 Genome sequencing.</title>
        <authorList>
            <person name="Park S."/>
        </authorList>
    </citation>
    <scope>NUCLEOTIDE SEQUENCE [LARGE SCALE GENOMIC DNA]</scope>
    <source>
        <strain evidence="5">sf7</strain>
    </source>
</reference>
<dbReference type="PANTHER" id="PTHR43877">
    <property type="entry name" value="AMINOALKYLPHOSPHONATE N-ACETYLTRANSFERASE-RELATED-RELATED"/>
    <property type="match status" value="1"/>
</dbReference>
<keyword evidence="5" id="KW-1185">Reference proteome</keyword>
<organism evidence="4 5">
    <name type="scientific">Erythrobacter fulvus</name>
    <dbReference type="NCBI Taxonomy" id="2987523"/>
    <lineage>
        <taxon>Bacteria</taxon>
        <taxon>Pseudomonadati</taxon>
        <taxon>Pseudomonadota</taxon>
        <taxon>Alphaproteobacteria</taxon>
        <taxon>Sphingomonadales</taxon>
        <taxon>Erythrobacteraceae</taxon>
        <taxon>Erythrobacter/Porphyrobacter group</taxon>
        <taxon>Erythrobacter</taxon>
    </lineage>
</organism>
<dbReference type="CDD" id="cd04301">
    <property type="entry name" value="NAT_SF"/>
    <property type="match status" value="1"/>
</dbReference>
<proteinExistence type="predicted"/>
<dbReference type="EMBL" id="JAQQXQ010000001">
    <property type="protein sequence ID" value="MDC8753079.1"/>
    <property type="molecule type" value="Genomic_DNA"/>
</dbReference>
<name>A0ABT5JKJ1_9SPHN</name>
<keyword evidence="1 4" id="KW-0808">Transferase</keyword>
<dbReference type="Gene3D" id="3.40.630.30">
    <property type="match status" value="1"/>
</dbReference>